<accession>A0ABQ8SD87</accession>
<name>A0ABQ8SD87_PERAM</name>
<reference evidence="1 2" key="1">
    <citation type="journal article" date="2022" name="Allergy">
        <title>Genome assembly and annotation of Periplaneta americana reveal a comprehensive cockroach allergen profile.</title>
        <authorList>
            <person name="Wang L."/>
            <person name="Xiong Q."/>
            <person name="Saelim N."/>
            <person name="Wang L."/>
            <person name="Nong W."/>
            <person name="Wan A.T."/>
            <person name="Shi M."/>
            <person name="Liu X."/>
            <person name="Cao Q."/>
            <person name="Hui J.H.L."/>
            <person name="Sookrung N."/>
            <person name="Leung T.F."/>
            <person name="Tungtrongchitr A."/>
            <person name="Tsui S.K.W."/>
        </authorList>
    </citation>
    <scope>NUCLEOTIDE SEQUENCE [LARGE SCALE GENOMIC DNA]</scope>
    <source>
        <strain evidence="1">PWHHKU_190912</strain>
    </source>
</reference>
<keyword evidence="2" id="KW-1185">Reference proteome</keyword>
<dbReference type="Proteomes" id="UP001148838">
    <property type="component" value="Unassembled WGS sequence"/>
</dbReference>
<sequence>MEETVVRSLRGVEYMRHLLHKICTYQLQKTPALPTYFLQPPPQAPTLGNTDSSFFLLLCAFENSTCLTPRLPGLRATYVRFISASSHNLCVDRFFYSPPSQIVSGDDVWSDYGENLLQESLNECQKSVCVPKATSQSNKDFTRRKPCEVGKSVAASKNGAGTRRYFPQVSQRLALHIPVSAGLTTMLTGHGRINAYYHRFRIIQDPTCSCNNGEETVDHILLECTKYNKPRNKLKMIINFKGGRWPPNKTDLMEKYLEEYWKFIREVDLESGRHHYLQHRTVSSQFTARLSWLVLLAQSFMFTESRTPDLRDDPLNFELRSPNCGPLHSNSGLQAPQLRTQLKSRSGLEAGFTATQDCLACSPLTLTTVAYSRAE</sequence>
<evidence type="ECO:0000313" key="2">
    <source>
        <dbReference type="Proteomes" id="UP001148838"/>
    </source>
</evidence>
<proteinExistence type="predicted"/>
<evidence type="ECO:0000313" key="1">
    <source>
        <dbReference type="EMBL" id="KAJ4431791.1"/>
    </source>
</evidence>
<dbReference type="EMBL" id="JAJSOF020000029">
    <property type="protein sequence ID" value="KAJ4431791.1"/>
    <property type="molecule type" value="Genomic_DNA"/>
</dbReference>
<organism evidence="1 2">
    <name type="scientific">Periplaneta americana</name>
    <name type="common">American cockroach</name>
    <name type="synonym">Blatta americana</name>
    <dbReference type="NCBI Taxonomy" id="6978"/>
    <lineage>
        <taxon>Eukaryota</taxon>
        <taxon>Metazoa</taxon>
        <taxon>Ecdysozoa</taxon>
        <taxon>Arthropoda</taxon>
        <taxon>Hexapoda</taxon>
        <taxon>Insecta</taxon>
        <taxon>Pterygota</taxon>
        <taxon>Neoptera</taxon>
        <taxon>Polyneoptera</taxon>
        <taxon>Dictyoptera</taxon>
        <taxon>Blattodea</taxon>
        <taxon>Blattoidea</taxon>
        <taxon>Blattidae</taxon>
        <taxon>Blattinae</taxon>
        <taxon>Periplaneta</taxon>
    </lineage>
</organism>
<protein>
    <submittedName>
        <fullName evidence="1">Uncharacterized protein</fullName>
    </submittedName>
</protein>
<gene>
    <name evidence="1" type="ORF">ANN_20396</name>
</gene>
<comment type="caution">
    <text evidence="1">The sequence shown here is derived from an EMBL/GenBank/DDBJ whole genome shotgun (WGS) entry which is preliminary data.</text>
</comment>